<protein>
    <submittedName>
        <fullName evidence="1">Uncharacterized protein</fullName>
    </submittedName>
</protein>
<evidence type="ECO:0000313" key="1">
    <source>
        <dbReference type="EMBL" id="OLA38846.1"/>
    </source>
</evidence>
<evidence type="ECO:0000313" key="2">
    <source>
        <dbReference type="Proteomes" id="UP000186777"/>
    </source>
</evidence>
<organism evidence="1 2">
    <name type="scientific">Phascolarctobacterium succinatutens</name>
    <dbReference type="NCBI Taxonomy" id="626940"/>
    <lineage>
        <taxon>Bacteria</taxon>
        <taxon>Bacillati</taxon>
        <taxon>Bacillota</taxon>
        <taxon>Negativicutes</taxon>
        <taxon>Acidaminococcales</taxon>
        <taxon>Acidaminococcaceae</taxon>
        <taxon>Phascolarctobacterium</taxon>
    </lineage>
</organism>
<dbReference type="Proteomes" id="UP000186777">
    <property type="component" value="Unassembled WGS sequence"/>
</dbReference>
<reference evidence="1 2" key="1">
    <citation type="journal article" date="2016" name="Nat. Biotechnol.">
        <title>Measurement of bacterial replication rates in microbial communities.</title>
        <authorList>
            <person name="Brown C.T."/>
            <person name="Olm M.R."/>
            <person name="Thomas B.C."/>
            <person name="Banfield J.F."/>
        </authorList>
    </citation>
    <scope>NUCLEOTIDE SEQUENCE [LARGE SCALE GENOMIC DNA]</scope>
    <source>
        <strain evidence="1">46_33</strain>
    </source>
</reference>
<name>A0A1Q6R938_9FIRM</name>
<accession>A0A1Q6R938</accession>
<sequence length="95" mass="10456">MSCKLDRTRKFAIIKTKRDSDSGVSVLPLLFVIDERLTLTSNVGLLLFCKQNYLRVDIMVAISKPNVNIICNASATVMLPPPYGGTDLSESLVLL</sequence>
<dbReference type="EMBL" id="MNTG01000007">
    <property type="protein sequence ID" value="OLA38846.1"/>
    <property type="molecule type" value="Genomic_DNA"/>
</dbReference>
<comment type="caution">
    <text evidence="1">The sequence shown here is derived from an EMBL/GenBank/DDBJ whole genome shotgun (WGS) entry which is preliminary data.</text>
</comment>
<gene>
    <name evidence="1" type="ORF">BHW43_02885</name>
</gene>
<proteinExistence type="predicted"/>
<dbReference type="STRING" id="626940.BHW43_02885"/>
<dbReference type="AlphaFoldDB" id="A0A1Q6R938"/>